<dbReference type="EMBL" id="VIIS01000099">
    <property type="protein sequence ID" value="KAF0313315.1"/>
    <property type="molecule type" value="Genomic_DNA"/>
</dbReference>
<proteinExistence type="predicted"/>
<keyword evidence="2" id="KW-1185">Reference proteome</keyword>
<dbReference type="AlphaFoldDB" id="A0A6A4X220"/>
<organism evidence="1 2">
    <name type="scientific">Amphibalanus amphitrite</name>
    <name type="common">Striped barnacle</name>
    <name type="synonym">Balanus amphitrite</name>
    <dbReference type="NCBI Taxonomy" id="1232801"/>
    <lineage>
        <taxon>Eukaryota</taxon>
        <taxon>Metazoa</taxon>
        <taxon>Ecdysozoa</taxon>
        <taxon>Arthropoda</taxon>
        <taxon>Crustacea</taxon>
        <taxon>Multicrustacea</taxon>
        <taxon>Cirripedia</taxon>
        <taxon>Thoracica</taxon>
        <taxon>Thoracicalcarea</taxon>
        <taxon>Balanomorpha</taxon>
        <taxon>Balanoidea</taxon>
        <taxon>Balanidae</taxon>
        <taxon>Amphibalaninae</taxon>
        <taxon>Amphibalanus</taxon>
    </lineage>
</organism>
<protein>
    <submittedName>
        <fullName evidence="1">Uncharacterized protein</fullName>
    </submittedName>
</protein>
<reference evidence="1 2" key="1">
    <citation type="submission" date="2019-07" db="EMBL/GenBank/DDBJ databases">
        <title>Draft genome assembly of a fouling barnacle, Amphibalanus amphitrite (Darwin, 1854): The first reference genome for Thecostraca.</title>
        <authorList>
            <person name="Kim W."/>
        </authorList>
    </citation>
    <scope>NUCLEOTIDE SEQUENCE [LARGE SCALE GENOMIC DNA]</scope>
    <source>
        <strain evidence="1">SNU_AA5</strain>
        <tissue evidence="1">Soma without cirri and trophi</tissue>
    </source>
</reference>
<evidence type="ECO:0000313" key="2">
    <source>
        <dbReference type="Proteomes" id="UP000440578"/>
    </source>
</evidence>
<name>A0A6A4X220_AMPAM</name>
<comment type="caution">
    <text evidence="1">The sequence shown here is derived from an EMBL/GenBank/DDBJ whole genome shotgun (WGS) entry which is preliminary data.</text>
</comment>
<gene>
    <name evidence="1" type="ORF">FJT64_016135</name>
</gene>
<evidence type="ECO:0000313" key="1">
    <source>
        <dbReference type="EMBL" id="KAF0313315.1"/>
    </source>
</evidence>
<dbReference type="Proteomes" id="UP000440578">
    <property type="component" value="Unassembled WGS sequence"/>
</dbReference>
<accession>A0A6A4X220</accession>
<sequence length="167" mass="18764">MTPQGWRVAFLTFLNTTNKEGKLLGIPPMEDEDGKPTSTGSAQFQYVKELIVTWNVKDNIRAVHHVHELVQRALQDLLFEKDKGPENEAYLAVKNKWSSLDTGPAASFKKLVFRSPVLLKMRDEAAKYLKEVLCEHSDHVLLRDDYDELARTSLSVLGGSRLVAPSG</sequence>